<comment type="caution">
    <text evidence="2">The sequence shown here is derived from an EMBL/GenBank/DDBJ whole genome shotgun (WGS) entry which is preliminary data.</text>
</comment>
<dbReference type="Proteomes" id="UP000694044">
    <property type="component" value="Unassembled WGS sequence"/>
</dbReference>
<sequence length="1005" mass="109710">MTEVTQRLAACTDAVAVATELRAALTTLAGTQDRQAVVDDVVALLTAEEVRWTFATQTLISDLSGETTEREVQLELLDALLVWAAQEAMGKKHNNLHILLLYFQLAVTSLGDGGDGKRWLKWGDQVLAVVHQNAALIVEQETPTGGESSKGWRRYVVKMATLLMQLRNKLEGGDNATPDLKTVTFVWKVVWSRNLAKLATTFGPTLANAAAVLVRADAGDGAEGGDAGEMEAKQFSVDELLAAAMASVERSVGQLLLALGGSTVGAPDLGGLKFLKLYWRAFQRLIAAFADCLECELENCVLVVVNVTASLLYAARHSLVPVVSKPGQALRDMLDQALEITETLAGSAGGAVDDQAKESIRTLLWYPTADMVRAVGQRQPSEITNVDVENSIQWGHLLILTAFAGSSGGSSSSTADTEVPYDDSNRAVEVSQLFARYRECALSGAISRSVEATKLFTDLMLEYLLGFENIVELQLALLKQTLYPDWTQRTLCWEIWRELLCFSWDEALAVQTLQMLIDVTQWDDDSSDKAFVLASGVGDEILQLIAFVYADLPLSLKDVCMDQVTAVIDVISSEGPGHQFNLRVASQLDLLEKLAGVQFLNEYNGPMKDEWIAKYLPMCFECCGTVLELLAVGANASSSKRESIFGMIRVLDMCLLVLRGVFDDNQPKQDDIAELSIILVRMSTEALSQLAKRSTQPGGSQSEGNDLKSRRKRTSRSVKLEKAGSRCIGRATETSLYLLSKLGPVLKSNKNNQCVQVVKDLLAIVDDNIQNSSQTGAESDTLIITARFVNAALFDMQVAGGDMRMVWQLLLALFQKLFAATRTATGTHHLTLLLSVCHDALYELLAHSNIAELPNAPLGTLLAGELKQSFIQSVSMRKLALEDVVKALETAQSSTLQSLKRSQNSRYGVFRDRFPDESAEFYAKPDEGTQDPLVAPSKRPANDSVTVPQKRHKLTHFVSLCREIESSLSSIDNDETVASIISGEELEDATAVLHKLLAKTFTLCP</sequence>
<dbReference type="OrthoDB" id="125341at2759"/>
<proteinExistence type="predicted"/>
<gene>
    <name evidence="2" type="ORF">PHYPSEUDO_008826</name>
</gene>
<evidence type="ECO:0000256" key="1">
    <source>
        <dbReference type="SAM" id="MobiDB-lite"/>
    </source>
</evidence>
<feature type="region of interest" description="Disordered" evidence="1">
    <location>
        <begin position="690"/>
        <end position="721"/>
    </location>
</feature>
<accession>A0A8T1WDM6</accession>
<feature type="region of interest" description="Disordered" evidence="1">
    <location>
        <begin position="922"/>
        <end position="948"/>
    </location>
</feature>
<organism evidence="2 3">
    <name type="scientific">Phytophthora pseudosyringae</name>
    <dbReference type="NCBI Taxonomy" id="221518"/>
    <lineage>
        <taxon>Eukaryota</taxon>
        <taxon>Sar</taxon>
        <taxon>Stramenopiles</taxon>
        <taxon>Oomycota</taxon>
        <taxon>Peronosporomycetes</taxon>
        <taxon>Peronosporales</taxon>
        <taxon>Peronosporaceae</taxon>
        <taxon>Phytophthora</taxon>
    </lineage>
</organism>
<dbReference type="AlphaFoldDB" id="A0A8T1WDM6"/>
<feature type="compositionally biased region" description="Polar residues" evidence="1">
    <location>
        <begin position="690"/>
        <end position="704"/>
    </location>
</feature>
<evidence type="ECO:0000313" key="3">
    <source>
        <dbReference type="Proteomes" id="UP000694044"/>
    </source>
</evidence>
<evidence type="ECO:0000313" key="2">
    <source>
        <dbReference type="EMBL" id="KAG7390123.1"/>
    </source>
</evidence>
<protein>
    <submittedName>
        <fullName evidence="2">Uncharacterized protein</fullName>
    </submittedName>
</protein>
<dbReference type="EMBL" id="JAGDFM010000036">
    <property type="protein sequence ID" value="KAG7390123.1"/>
    <property type="molecule type" value="Genomic_DNA"/>
</dbReference>
<name>A0A8T1WDM6_9STRA</name>
<reference evidence="2" key="1">
    <citation type="submission" date="2021-02" db="EMBL/GenBank/DDBJ databases">
        <authorList>
            <person name="Palmer J.M."/>
        </authorList>
    </citation>
    <scope>NUCLEOTIDE SEQUENCE</scope>
    <source>
        <strain evidence="2">SCRP734</strain>
    </source>
</reference>
<keyword evidence="3" id="KW-1185">Reference proteome</keyword>